<reference evidence="10 11" key="1">
    <citation type="submission" date="2019-07" db="EMBL/GenBank/DDBJ databases">
        <title>Genomes of Cafeteria roenbergensis.</title>
        <authorList>
            <person name="Fischer M.G."/>
            <person name="Hackl T."/>
            <person name="Roman M."/>
        </authorList>
    </citation>
    <scope>NUCLEOTIDE SEQUENCE [LARGE SCALE GENOMIC DNA]</scope>
    <source>
        <strain evidence="6 11">BVI</strain>
        <strain evidence="7 13">Cflag</strain>
        <strain evidence="9 10">E4-10P</strain>
        <strain evidence="8 12">RCC970-E3</strain>
    </source>
</reference>
<evidence type="ECO:0000313" key="7">
    <source>
        <dbReference type="EMBL" id="KAA0152243.1"/>
    </source>
</evidence>
<keyword evidence="11" id="KW-1185">Reference proteome</keyword>
<keyword evidence="3" id="KW-0256">Endoplasmic reticulum</keyword>
<dbReference type="Proteomes" id="UP000324907">
    <property type="component" value="Unassembled WGS sequence"/>
</dbReference>
<dbReference type="EMBL" id="VLTL01000188">
    <property type="protein sequence ID" value="KAA0154632.1"/>
    <property type="molecule type" value="Genomic_DNA"/>
</dbReference>
<organism evidence="9 10">
    <name type="scientific">Cafeteria roenbergensis</name>
    <name type="common">Marine flagellate</name>
    <dbReference type="NCBI Taxonomy" id="33653"/>
    <lineage>
        <taxon>Eukaryota</taxon>
        <taxon>Sar</taxon>
        <taxon>Stramenopiles</taxon>
        <taxon>Bigyra</taxon>
        <taxon>Opalozoa</taxon>
        <taxon>Bicosoecida</taxon>
        <taxon>Cafeteriaceae</taxon>
        <taxon>Cafeteria</taxon>
    </lineage>
</organism>
<keyword evidence="1" id="KW-0677">Repeat</keyword>
<dbReference type="EMBL" id="VLTN01000032">
    <property type="protein sequence ID" value="KAA0150772.1"/>
    <property type="molecule type" value="Genomic_DNA"/>
</dbReference>
<dbReference type="Proteomes" id="UP000323011">
    <property type="component" value="Unassembled WGS sequence"/>
</dbReference>
<feature type="compositionally biased region" description="Basic residues" evidence="4">
    <location>
        <begin position="234"/>
        <end position="244"/>
    </location>
</feature>
<evidence type="ECO:0000256" key="1">
    <source>
        <dbReference type="ARBA" id="ARBA00022737"/>
    </source>
</evidence>
<feature type="region of interest" description="Disordered" evidence="4">
    <location>
        <begin position="217"/>
        <end position="247"/>
    </location>
</feature>
<evidence type="ECO:0000313" key="9">
    <source>
        <dbReference type="EMBL" id="KAA0175338.1"/>
    </source>
</evidence>
<dbReference type="Gene3D" id="1.25.40.10">
    <property type="entry name" value="Tetratricopeptide repeat domain"/>
    <property type="match status" value="1"/>
</dbReference>
<dbReference type="InterPro" id="IPR011990">
    <property type="entry name" value="TPR-like_helical_dom_sf"/>
</dbReference>
<comment type="similarity">
    <text evidence="3">Belongs to the EMC2 family.</text>
</comment>
<dbReference type="OrthoDB" id="124397at2759"/>
<dbReference type="GO" id="GO:0072546">
    <property type="term" value="C:EMC complex"/>
    <property type="evidence" value="ECO:0007669"/>
    <property type="project" value="UniProtKB-UniRule"/>
</dbReference>
<feature type="domain" description="EMC2 TPR-like" evidence="5">
    <location>
        <begin position="96"/>
        <end position="199"/>
    </location>
</feature>
<protein>
    <recommendedName>
        <fullName evidence="3">ER membrane protein complex subunit 2</fullName>
    </recommendedName>
</protein>
<evidence type="ECO:0000259" key="5">
    <source>
        <dbReference type="Pfam" id="PF22890"/>
    </source>
</evidence>
<evidence type="ECO:0000313" key="13">
    <source>
        <dbReference type="Proteomes" id="UP000325113"/>
    </source>
</evidence>
<dbReference type="SUPFAM" id="SSF48452">
    <property type="entry name" value="TPR-like"/>
    <property type="match status" value="1"/>
</dbReference>
<sequence length="384" mass="39784">MDALLECAAKGSSLSRDEGVKTLRLAKERGLVLRAPQKVANVAQTLIATGSLSDDERLAAAEMLIEGLVRAPSAANLDLALDTVTGLEERFPMSQRVGRLRAMFEEARGRIDASFEGLAAVLEANSSNMIASRRLVALHSRDGVVSAVRALNEHLETFASDVTAWVQLGEAHMSCGRFRLAAFCFSECVLLMPASHHMHRRVGECLLSAAAAADEDADERGAGKARRSADAGRKSAKKGRSTAARRREDAAVAAAAGAVEEAGAAGPDAEPLALQARRHLAQACRVSDRGDASALLMLIKACQAVADSADCLTAAAKAVADASTPPGAAGIAAGLPPDVEQAAKDNGAMAVWALRGLEALLPADALVLAVAKRAAEAATATRDA</sequence>
<dbReference type="PANTHER" id="PTHR12760">
    <property type="entry name" value="TETRATRICOPEPTIDE REPEAT PROTEIN"/>
    <property type="match status" value="1"/>
</dbReference>
<keyword evidence="3" id="KW-0472">Membrane</keyword>
<comment type="subunit">
    <text evidence="3">Component of the ER membrane protein complex (EMC).</text>
</comment>
<evidence type="ECO:0000313" key="6">
    <source>
        <dbReference type="EMBL" id="KAA0150772.1"/>
    </source>
</evidence>
<dbReference type="EMBL" id="VLTM01000108">
    <property type="protein sequence ID" value="KAA0152243.1"/>
    <property type="molecule type" value="Genomic_DNA"/>
</dbReference>
<evidence type="ECO:0000313" key="11">
    <source>
        <dbReference type="Proteomes" id="UP000323011"/>
    </source>
</evidence>
<dbReference type="Proteomes" id="UP000322899">
    <property type="component" value="Unassembled WGS sequence"/>
</dbReference>
<evidence type="ECO:0000256" key="3">
    <source>
        <dbReference type="RuleBase" id="RU367091"/>
    </source>
</evidence>
<dbReference type="Pfam" id="PF22890">
    <property type="entry name" value="TPR_EMC2"/>
    <property type="match status" value="1"/>
</dbReference>
<evidence type="ECO:0000256" key="2">
    <source>
        <dbReference type="ARBA" id="ARBA00022803"/>
    </source>
</evidence>
<dbReference type="Proteomes" id="UP000325113">
    <property type="component" value="Unassembled WGS sequence"/>
</dbReference>
<evidence type="ECO:0000313" key="12">
    <source>
        <dbReference type="Proteomes" id="UP000324907"/>
    </source>
</evidence>
<proteinExistence type="inferred from homology"/>
<evidence type="ECO:0000313" key="8">
    <source>
        <dbReference type="EMBL" id="KAA0154632.1"/>
    </source>
</evidence>
<comment type="subcellular location">
    <subcellularLocation>
        <location evidence="3">Endoplasmic reticulum membrane</location>
        <topology evidence="3">Peripheral membrane protein</topology>
        <orientation evidence="3">Cytoplasmic side</orientation>
    </subcellularLocation>
</comment>
<name>A0A5A8EDG8_CAFRO</name>
<keyword evidence="2" id="KW-0802">TPR repeat</keyword>
<feature type="compositionally biased region" description="Basic and acidic residues" evidence="4">
    <location>
        <begin position="219"/>
        <end position="233"/>
    </location>
</feature>
<dbReference type="EMBL" id="VLTO01000014">
    <property type="protein sequence ID" value="KAA0175338.1"/>
    <property type="molecule type" value="Genomic_DNA"/>
</dbReference>
<comment type="function">
    <text evidence="3">Part of the endoplasmic reticulum membrane protein complex (EMC) that enables the energy-independent insertion into endoplasmic reticulum membranes of newly synthesized membrane proteins.</text>
</comment>
<dbReference type="InterPro" id="IPR055217">
    <property type="entry name" value="TPR_EMC2"/>
</dbReference>
<accession>A0A5A8EDG8</accession>
<comment type="caution">
    <text evidence="9">The sequence shown here is derived from an EMBL/GenBank/DDBJ whole genome shotgun (WGS) entry which is preliminary data.</text>
</comment>
<dbReference type="AlphaFoldDB" id="A0A5A8EDG8"/>
<evidence type="ECO:0000256" key="4">
    <source>
        <dbReference type="SAM" id="MobiDB-lite"/>
    </source>
</evidence>
<dbReference type="InterPro" id="IPR039856">
    <property type="entry name" value="EMC2-like"/>
</dbReference>
<evidence type="ECO:0000313" key="10">
    <source>
        <dbReference type="Proteomes" id="UP000322899"/>
    </source>
</evidence>
<gene>
    <name evidence="9" type="ORF">FNF27_03041</name>
    <name evidence="8" type="ORF">FNF28_06808</name>
    <name evidence="6" type="ORF">FNF29_05107</name>
    <name evidence="7" type="ORF">FNF31_06674</name>
</gene>